<feature type="signal peptide" evidence="1">
    <location>
        <begin position="1"/>
        <end position="23"/>
    </location>
</feature>
<dbReference type="InterPro" id="IPR053231">
    <property type="entry name" value="GPCR_LN-TM7"/>
</dbReference>
<dbReference type="PANTHER" id="PTHR45902:SF1">
    <property type="entry name" value="LATROPHILIN RECEPTOR-LIKE PROTEIN A"/>
    <property type="match status" value="1"/>
</dbReference>
<evidence type="ECO:0000256" key="1">
    <source>
        <dbReference type="SAM" id="SignalP"/>
    </source>
</evidence>
<evidence type="ECO:0008006" key="4">
    <source>
        <dbReference type="Google" id="ProtNLM"/>
    </source>
</evidence>
<sequence>MTRFSSAILFIFTVFICATILLAEHRKLIPKCFNSCLTSGSVKPTNCFCDSKCSLIYNDCCLDAPYRTFRVNTRRNHNINCVFVHGENKHFWMVDSCKSTWVGHDHIREKCNETSLVSGESSDIIGSIPVTNPKEGVTFKNYYCAMCNDEATEDLVEWQVKALCADDLVSQEDILQNLTFVEDKQQWGVWKYDTQQEWTFHECYLLFQRPSNVTNGIRHCTPGMISSCPRFWQHIATRRKCKSYVDPVRWSDGPVFRNIDCALCHNRTSDQFQCVKDVTSSTSSIMLSRAMKVDISCSGQWL</sequence>
<comment type="caution">
    <text evidence="2">The sequence shown here is derived from an EMBL/GenBank/DDBJ whole genome shotgun (WGS) entry which is preliminary data.</text>
</comment>
<evidence type="ECO:0000313" key="2">
    <source>
        <dbReference type="EMBL" id="GFQ98108.1"/>
    </source>
</evidence>
<organism evidence="2 3">
    <name type="scientific">Trichonephila clavata</name>
    <name type="common">Joro spider</name>
    <name type="synonym">Nephila clavata</name>
    <dbReference type="NCBI Taxonomy" id="2740835"/>
    <lineage>
        <taxon>Eukaryota</taxon>
        <taxon>Metazoa</taxon>
        <taxon>Ecdysozoa</taxon>
        <taxon>Arthropoda</taxon>
        <taxon>Chelicerata</taxon>
        <taxon>Arachnida</taxon>
        <taxon>Araneae</taxon>
        <taxon>Araneomorphae</taxon>
        <taxon>Entelegynae</taxon>
        <taxon>Araneoidea</taxon>
        <taxon>Nephilidae</taxon>
        <taxon>Trichonephila</taxon>
    </lineage>
</organism>
<accession>A0A8X6G8S3</accession>
<dbReference type="EMBL" id="BMAO01014936">
    <property type="protein sequence ID" value="GFQ98108.1"/>
    <property type="molecule type" value="Genomic_DNA"/>
</dbReference>
<reference evidence="2" key="1">
    <citation type="submission" date="2020-07" db="EMBL/GenBank/DDBJ databases">
        <title>Multicomponent nature underlies the extraordinary mechanical properties of spider dragline silk.</title>
        <authorList>
            <person name="Kono N."/>
            <person name="Nakamura H."/>
            <person name="Mori M."/>
            <person name="Yoshida Y."/>
            <person name="Ohtoshi R."/>
            <person name="Malay A.D."/>
            <person name="Moran D.A.P."/>
            <person name="Tomita M."/>
            <person name="Numata K."/>
            <person name="Arakawa K."/>
        </authorList>
    </citation>
    <scope>NUCLEOTIDE SEQUENCE</scope>
</reference>
<proteinExistence type="predicted"/>
<keyword evidence="1" id="KW-0732">Signal</keyword>
<dbReference type="AlphaFoldDB" id="A0A8X6G8S3"/>
<evidence type="ECO:0000313" key="3">
    <source>
        <dbReference type="Proteomes" id="UP000887116"/>
    </source>
</evidence>
<dbReference type="Proteomes" id="UP000887116">
    <property type="component" value="Unassembled WGS sequence"/>
</dbReference>
<dbReference type="OrthoDB" id="6146532at2759"/>
<dbReference type="PANTHER" id="PTHR45902">
    <property type="entry name" value="LATROPHILIN RECEPTOR-LIKE PROTEIN A"/>
    <property type="match status" value="1"/>
</dbReference>
<feature type="chain" id="PRO_5036482231" description="SMB domain-containing protein" evidence="1">
    <location>
        <begin position="24"/>
        <end position="302"/>
    </location>
</feature>
<protein>
    <recommendedName>
        <fullName evidence="4">SMB domain-containing protein</fullName>
    </recommendedName>
</protein>
<gene>
    <name evidence="2" type="primary">AVEN_90683_1</name>
    <name evidence="2" type="ORF">TNCT_564091</name>
</gene>
<name>A0A8X6G8S3_TRICU</name>
<keyword evidence="3" id="KW-1185">Reference proteome</keyword>